<dbReference type="InterPro" id="IPR036163">
    <property type="entry name" value="HMA_dom_sf"/>
</dbReference>
<dbReference type="GO" id="GO:0046872">
    <property type="term" value="F:metal ion binding"/>
    <property type="evidence" value="ECO:0007669"/>
    <property type="project" value="InterPro"/>
</dbReference>
<reference evidence="4" key="1">
    <citation type="submission" date="2017-02" db="EMBL/GenBank/DDBJ databases">
        <authorList>
            <person name="Varghese N."/>
            <person name="Submissions S."/>
        </authorList>
    </citation>
    <scope>NUCLEOTIDE SEQUENCE [LARGE SCALE GENOMIC DNA]</scope>
    <source>
        <strain evidence="4">ATCC 27094</strain>
    </source>
</reference>
<dbReference type="Proteomes" id="UP000190092">
    <property type="component" value="Unassembled WGS sequence"/>
</dbReference>
<dbReference type="InterPro" id="IPR001802">
    <property type="entry name" value="MerP/CopZ"/>
</dbReference>
<dbReference type="InterPro" id="IPR006121">
    <property type="entry name" value="HMA_dom"/>
</dbReference>
<dbReference type="EMBL" id="FUWJ01000007">
    <property type="protein sequence ID" value="SKA25070.1"/>
    <property type="molecule type" value="Genomic_DNA"/>
</dbReference>
<dbReference type="SUPFAM" id="SSF55008">
    <property type="entry name" value="HMA, heavy metal-associated domain"/>
    <property type="match status" value="1"/>
</dbReference>
<evidence type="ECO:0000313" key="4">
    <source>
        <dbReference type="Proteomes" id="UP000190092"/>
    </source>
</evidence>
<dbReference type="STRING" id="225324.SAMN02745126_04487"/>
<keyword evidence="4" id="KW-1185">Reference proteome</keyword>
<dbReference type="PROSITE" id="PS50846">
    <property type="entry name" value="HMA_2"/>
    <property type="match status" value="1"/>
</dbReference>
<accession>A0A1T4S9T8</accession>
<gene>
    <name evidence="3" type="ORF">SAMN02745126_04487</name>
</gene>
<dbReference type="Gene3D" id="3.30.70.100">
    <property type="match status" value="1"/>
</dbReference>
<dbReference type="RefSeq" id="WP_085936150.1">
    <property type="nucleotide sequence ID" value="NZ_FUWJ01000007.1"/>
</dbReference>
<feature type="chain" id="PRO_5013250529" evidence="1">
    <location>
        <begin position="22"/>
        <end position="95"/>
    </location>
</feature>
<dbReference type="CDD" id="cd00371">
    <property type="entry name" value="HMA"/>
    <property type="match status" value="1"/>
</dbReference>
<feature type="signal peptide" evidence="1">
    <location>
        <begin position="1"/>
        <end position="21"/>
    </location>
</feature>
<sequence length="95" mass="9842">MKSLSIAALAATALSANMAAAAERTVTLDVANATCELCGPIVKRALNRVPGVLDVQITQKEESALAKVRFDDSRASTAALITATTNAGYPSHVEQ</sequence>
<dbReference type="AlphaFoldDB" id="A0A1T4S9T8"/>
<evidence type="ECO:0000259" key="2">
    <source>
        <dbReference type="PROSITE" id="PS50846"/>
    </source>
</evidence>
<proteinExistence type="predicted"/>
<protein>
    <submittedName>
        <fullName evidence="3">Mercuric ion binding protein</fullName>
    </submittedName>
</protein>
<dbReference type="OrthoDB" id="7205933at2"/>
<feature type="domain" description="HMA" evidence="2">
    <location>
        <begin position="24"/>
        <end position="92"/>
    </location>
</feature>
<keyword evidence="1" id="KW-0732">Signal</keyword>
<evidence type="ECO:0000313" key="3">
    <source>
        <dbReference type="EMBL" id="SKA25070.1"/>
    </source>
</evidence>
<dbReference type="PRINTS" id="PR00946">
    <property type="entry name" value="HGSCAVENGER"/>
</dbReference>
<evidence type="ECO:0000256" key="1">
    <source>
        <dbReference type="SAM" id="SignalP"/>
    </source>
</evidence>
<organism evidence="3 4">
    <name type="scientific">Enhydrobacter aerosaccus</name>
    <dbReference type="NCBI Taxonomy" id="225324"/>
    <lineage>
        <taxon>Bacteria</taxon>
        <taxon>Pseudomonadati</taxon>
        <taxon>Pseudomonadota</taxon>
        <taxon>Alphaproteobacteria</taxon>
        <taxon>Hyphomicrobiales</taxon>
        <taxon>Enhydrobacter</taxon>
    </lineage>
</organism>
<name>A0A1T4S9T8_9HYPH</name>